<dbReference type="GO" id="GO:0006189">
    <property type="term" value="P:'de novo' IMP biosynthetic process"/>
    <property type="evidence" value="ECO:0007669"/>
    <property type="project" value="InterPro"/>
</dbReference>
<evidence type="ECO:0000313" key="9">
    <source>
        <dbReference type="Proteomes" id="UP000183245"/>
    </source>
</evidence>
<dbReference type="PANTHER" id="PTHR10099:SF1">
    <property type="entry name" value="PHOSPHORIBOSYLFORMYLGLYCINAMIDINE SYNTHASE"/>
    <property type="match status" value="1"/>
</dbReference>
<dbReference type="AlphaFoldDB" id="A0A1J5IEM3"/>
<dbReference type="PANTHER" id="PTHR10099">
    <property type="entry name" value="PHOSPHORIBOSYLFORMYLGLYCINAMIDINE SYNTHASE"/>
    <property type="match status" value="1"/>
</dbReference>
<evidence type="ECO:0000256" key="4">
    <source>
        <dbReference type="ARBA" id="ARBA00022755"/>
    </source>
</evidence>
<organism evidence="8 9">
    <name type="scientific">Candidatus Wirthbacteria bacterium CG2_30_54_11</name>
    <dbReference type="NCBI Taxonomy" id="1817892"/>
    <lineage>
        <taxon>Bacteria</taxon>
        <taxon>Candidatus Wirthbacteria</taxon>
    </lineage>
</organism>
<protein>
    <submittedName>
        <fullName evidence="8">Phosphoribosylformylglycinamidine synthase</fullName>
    </submittedName>
</protein>
<keyword evidence="3" id="KW-0547">Nucleotide-binding</keyword>
<keyword evidence="5" id="KW-0378">Hydrolase</keyword>
<sequence length="269" mass="29984">MPAPRVIVLSGYGLNSEEETLQGFLHCGASGEIVHINDLIDGHKKLADYQIMAIPGGFSFGDDTGSGNAYANRMKNHLWDEVKMFMEKEHLVIGICNGAQILANLGLVPALDGKYGERQIALRHNRTARYECRWVDLKITPNHCVWTRGMDHLHVVVSHGEGNLYAEDSVLEQIKAKNLITATYCKADGTPANSEFPFNPNGALEDIAALTDESGRALLIMPHPERAMYWTQLDTWTLEKEQLIRAGKPFLVEADGMKIFRNAVGYFKE</sequence>
<dbReference type="EMBL" id="MNZT01000109">
    <property type="protein sequence ID" value="OIP95513.1"/>
    <property type="molecule type" value="Genomic_DNA"/>
</dbReference>
<keyword evidence="4" id="KW-0658">Purine biosynthesis</keyword>
<accession>A0A1J5IEM3</accession>
<evidence type="ECO:0000313" key="8">
    <source>
        <dbReference type="EMBL" id="OIP95513.1"/>
    </source>
</evidence>
<comment type="caution">
    <text evidence="8">The sequence shown here is derived from an EMBL/GenBank/DDBJ whole genome shotgun (WGS) entry which is preliminary data.</text>
</comment>
<dbReference type="GO" id="GO:0005524">
    <property type="term" value="F:ATP binding"/>
    <property type="evidence" value="ECO:0007669"/>
    <property type="project" value="UniProtKB-KW"/>
</dbReference>
<dbReference type="PIRSF" id="PIRSF001586">
    <property type="entry name" value="FGAM_synth_I"/>
    <property type="match status" value="1"/>
</dbReference>
<keyword evidence="2" id="KW-0436">Ligase</keyword>
<dbReference type="GO" id="GO:0005737">
    <property type="term" value="C:cytoplasm"/>
    <property type="evidence" value="ECO:0007669"/>
    <property type="project" value="TreeGrafter"/>
</dbReference>
<dbReference type="InterPro" id="IPR029062">
    <property type="entry name" value="Class_I_gatase-like"/>
</dbReference>
<keyword evidence="1" id="KW-0963">Cytoplasm</keyword>
<evidence type="ECO:0000256" key="2">
    <source>
        <dbReference type="ARBA" id="ARBA00022598"/>
    </source>
</evidence>
<dbReference type="STRING" id="1817892.AUK40_06005"/>
<dbReference type="GO" id="GO:0004642">
    <property type="term" value="F:phosphoribosylformylglycinamidine synthase activity"/>
    <property type="evidence" value="ECO:0007669"/>
    <property type="project" value="InterPro"/>
</dbReference>
<dbReference type="InterPro" id="IPR010075">
    <property type="entry name" value="PRibForGlyAmidine_synth_PurQ"/>
</dbReference>
<evidence type="ECO:0000256" key="7">
    <source>
        <dbReference type="ARBA" id="ARBA00022962"/>
    </source>
</evidence>
<gene>
    <name evidence="8" type="ORF">AUK40_06005</name>
</gene>
<dbReference type="PROSITE" id="PS51273">
    <property type="entry name" value="GATASE_TYPE_1"/>
    <property type="match status" value="1"/>
</dbReference>
<evidence type="ECO:0000256" key="5">
    <source>
        <dbReference type="ARBA" id="ARBA00022801"/>
    </source>
</evidence>
<dbReference type="Gene3D" id="3.40.50.880">
    <property type="match status" value="1"/>
</dbReference>
<dbReference type="SMART" id="SM01211">
    <property type="entry name" value="GATase_5"/>
    <property type="match status" value="1"/>
</dbReference>
<evidence type="ECO:0000256" key="1">
    <source>
        <dbReference type="ARBA" id="ARBA00022490"/>
    </source>
</evidence>
<evidence type="ECO:0000256" key="6">
    <source>
        <dbReference type="ARBA" id="ARBA00022840"/>
    </source>
</evidence>
<proteinExistence type="predicted"/>
<name>A0A1J5IEM3_9BACT</name>
<dbReference type="Proteomes" id="UP000183245">
    <property type="component" value="Unassembled WGS sequence"/>
</dbReference>
<keyword evidence="7" id="KW-0315">Glutamine amidotransferase</keyword>
<reference evidence="8 9" key="1">
    <citation type="journal article" date="2016" name="Environ. Microbiol.">
        <title>Genomic resolution of a cold subsurface aquifer community provides metabolic insights for novel microbes adapted to high CO concentrations.</title>
        <authorList>
            <person name="Probst A.J."/>
            <person name="Castelle C.J."/>
            <person name="Singh A."/>
            <person name="Brown C.T."/>
            <person name="Anantharaman K."/>
            <person name="Sharon I."/>
            <person name="Hug L.A."/>
            <person name="Burstein D."/>
            <person name="Emerson J.B."/>
            <person name="Thomas B.C."/>
            <person name="Banfield J.F."/>
        </authorList>
    </citation>
    <scope>NUCLEOTIDE SEQUENCE [LARGE SCALE GENOMIC DNA]</scope>
    <source>
        <strain evidence="8">CG2_30_54_11</strain>
    </source>
</reference>
<dbReference type="Pfam" id="PF13507">
    <property type="entry name" value="GATase_5"/>
    <property type="match status" value="1"/>
</dbReference>
<evidence type="ECO:0000256" key="3">
    <source>
        <dbReference type="ARBA" id="ARBA00022741"/>
    </source>
</evidence>
<keyword evidence="6" id="KW-0067">ATP-binding</keyword>
<dbReference type="GO" id="GO:0016787">
    <property type="term" value="F:hydrolase activity"/>
    <property type="evidence" value="ECO:0007669"/>
    <property type="project" value="UniProtKB-KW"/>
</dbReference>
<dbReference type="SUPFAM" id="SSF52317">
    <property type="entry name" value="Class I glutamine amidotransferase-like"/>
    <property type="match status" value="1"/>
</dbReference>